<organism evidence="2 3">
    <name type="scientific">Weissella ceti</name>
    <dbReference type="NCBI Taxonomy" id="759620"/>
    <lineage>
        <taxon>Bacteria</taxon>
        <taxon>Bacillati</taxon>
        <taxon>Bacillota</taxon>
        <taxon>Bacilli</taxon>
        <taxon>Lactobacillales</taxon>
        <taxon>Lactobacillaceae</taxon>
        <taxon>Weissella</taxon>
    </lineage>
</organism>
<accession>A0ABT3E3W6</accession>
<name>A0ABT3E3W6_9LACO</name>
<dbReference type="Gene3D" id="1.10.260.40">
    <property type="entry name" value="lambda repressor-like DNA-binding domains"/>
    <property type="match status" value="1"/>
</dbReference>
<protein>
    <submittedName>
        <fullName evidence="2">Helix-turn-helix transcriptional regulator</fullName>
    </submittedName>
</protein>
<feature type="domain" description="HTH cro/C1-type" evidence="1">
    <location>
        <begin position="4"/>
        <end position="60"/>
    </location>
</feature>
<gene>
    <name evidence="2" type="ORF">OIT44_02330</name>
</gene>
<dbReference type="Proteomes" id="UP001526225">
    <property type="component" value="Unassembled WGS sequence"/>
</dbReference>
<dbReference type="RefSeq" id="WP_213408165.1">
    <property type="nucleotide sequence ID" value="NZ_CP074441.1"/>
</dbReference>
<dbReference type="InterPro" id="IPR010982">
    <property type="entry name" value="Lambda_DNA-bd_dom_sf"/>
</dbReference>
<dbReference type="SMART" id="SM00530">
    <property type="entry name" value="HTH_XRE"/>
    <property type="match status" value="1"/>
</dbReference>
<dbReference type="PROSITE" id="PS50943">
    <property type="entry name" value="HTH_CROC1"/>
    <property type="match status" value="1"/>
</dbReference>
<sequence length="187" mass="21560">MNNLQTLREFSELSQTVIADAIDVSVDELAAFESETLQPSISQWQALAEFFASRFHVANIGSHREPIHFRLSTDYLMNTGLTLNDLLAMQWYFLNRRPELGQFGVALFTPGDPTALERITTDLNKILDEYAGFLLLNHDGSLNKFIDERNNNKISDWRLVLYKNEKQYLDITDTLVYMSNLPNFSQF</sequence>
<dbReference type="InterPro" id="IPR001387">
    <property type="entry name" value="Cro/C1-type_HTH"/>
</dbReference>
<dbReference type="SUPFAM" id="SSF47413">
    <property type="entry name" value="lambda repressor-like DNA-binding domains"/>
    <property type="match status" value="1"/>
</dbReference>
<reference evidence="2 3" key="1">
    <citation type="submission" date="2022-10" db="EMBL/GenBank/DDBJ databases">
        <title>Weissella fermenti sp. nov., isolated from fermented cabbage.</title>
        <authorList>
            <person name="Lee J.K."/>
            <person name="Baek J.H."/>
            <person name="Choi D.G."/>
            <person name="Kim J.M."/>
            <person name="Jeon C.O."/>
        </authorList>
    </citation>
    <scope>NUCLEOTIDE SEQUENCE [LARGE SCALE GENOMIC DNA]</scope>
    <source>
        <strain evidence="2 3">KACC 18534</strain>
    </source>
</reference>
<evidence type="ECO:0000313" key="3">
    <source>
        <dbReference type="Proteomes" id="UP001526225"/>
    </source>
</evidence>
<dbReference type="CDD" id="cd00093">
    <property type="entry name" value="HTH_XRE"/>
    <property type="match status" value="1"/>
</dbReference>
<comment type="caution">
    <text evidence="2">The sequence shown here is derived from an EMBL/GenBank/DDBJ whole genome shotgun (WGS) entry which is preliminary data.</text>
</comment>
<evidence type="ECO:0000313" key="2">
    <source>
        <dbReference type="EMBL" id="MCW0952907.1"/>
    </source>
</evidence>
<proteinExistence type="predicted"/>
<dbReference type="EMBL" id="JAOZFE010000002">
    <property type="protein sequence ID" value="MCW0952907.1"/>
    <property type="molecule type" value="Genomic_DNA"/>
</dbReference>
<keyword evidence="3" id="KW-1185">Reference proteome</keyword>
<evidence type="ECO:0000259" key="1">
    <source>
        <dbReference type="PROSITE" id="PS50943"/>
    </source>
</evidence>